<dbReference type="GO" id="GO:0003723">
    <property type="term" value="F:RNA binding"/>
    <property type="evidence" value="ECO:0007669"/>
    <property type="project" value="UniProtKB-KW"/>
</dbReference>
<dbReference type="InterPro" id="IPR057493">
    <property type="entry name" value="PH_RdRP-assoc"/>
</dbReference>
<dbReference type="STRING" id="451379.A0A0N5A9G0"/>
<sequence length="791" mass="90560">MSDRLLSSHRMKVVVSHHDGVPRVIDVISEITRIIPVHVLLEEPRASQNDVHGLNDPSFEIPFQISSDSWKQLLLPFCRIFQELCLNDLFCRKFPPLLLVSDPGFFSECFISAQLGLPLLALSFGNLRETGFFLSHFVRHPTSNDRLVSANYLLGEDAMFVDFEHDRGIFTVVFAAYGEKPFIHWGREEKEGIPNTLGCLYAIRVKYESIRRIIVDTCPKSKGQPALRMYFLLNYPPEIKRLPPVIFNRNLHSGDRKRSIPQYEGDRRDNCAVINECPMLLLEFKGQKSPDELYCAISRLNVRTRIQVEFSNVFVEEFDPKLYVGLPVLVIGADYRSCAREETRGEIHEYIPPFPKVNEYWSNKLSKYGCFGLEYLIAALLTRGAIVKDQILISKEARDNFLLLVTKEFEQKPEVALEALERLLNFLDETKQVNSLLRTYKKILENLKGDPEILREILQKSEDGSYARVRKMIVTPTRTLLVVPELLMGNRVLRTFDETGDGALRVQFRDDDGTKLRINNTGGYLIQTTVHNTLYRGVNIANRHFVYLASSNSQMRDNGCYFFDDGEGGQAQKIRESLGKFDKTNIPKLMSRIGQCFTQAEQCDAVLERKRYNKVHDFIGGKDGNGDPYTFSDGVGKMSCEFASKIAEKMNMGGFVPSCFQIRYRGVKGVLSVDPAMDERRLWAEKNGVKDSTKLVKKTIYLHVLFRPSQDKFNAPRNENIEIVKHSSPIPVCLNRPLICIMDQVSEMQGYELHTKVCGRIHSLLDRQLMQMAEILMSEDRWAFESSVFSC</sequence>
<dbReference type="Pfam" id="PF05183">
    <property type="entry name" value="RdRP"/>
    <property type="match status" value="1"/>
</dbReference>
<dbReference type="GO" id="GO:0030422">
    <property type="term" value="P:siRNA processing"/>
    <property type="evidence" value="ECO:0007669"/>
    <property type="project" value="TreeGrafter"/>
</dbReference>
<dbReference type="PANTHER" id="PTHR23079">
    <property type="entry name" value="RNA-DEPENDENT RNA POLYMERASE"/>
    <property type="match status" value="1"/>
</dbReference>
<accession>A0A0N5A9G0</accession>
<dbReference type="InterPro" id="IPR007855">
    <property type="entry name" value="RDRP"/>
</dbReference>
<keyword evidence="1" id="KW-0548">Nucleotidyltransferase</keyword>
<keyword evidence="1" id="KW-0694">RNA-binding</keyword>
<keyword evidence="4" id="KW-1185">Reference proteome</keyword>
<evidence type="ECO:0000313" key="4">
    <source>
        <dbReference type="Proteomes" id="UP000046393"/>
    </source>
</evidence>
<dbReference type="Proteomes" id="UP000046393">
    <property type="component" value="Unplaced"/>
</dbReference>
<evidence type="ECO:0000256" key="1">
    <source>
        <dbReference type="RuleBase" id="RU363098"/>
    </source>
</evidence>
<evidence type="ECO:0000259" key="2">
    <source>
        <dbReference type="Pfam" id="PF05183"/>
    </source>
</evidence>
<dbReference type="AlphaFoldDB" id="A0A0N5A9G0"/>
<evidence type="ECO:0000313" key="5">
    <source>
        <dbReference type="WBParaSite" id="SMUV_0000073701-mRNA-1"/>
    </source>
</evidence>
<organism evidence="4 5">
    <name type="scientific">Syphacia muris</name>
    <dbReference type="NCBI Taxonomy" id="451379"/>
    <lineage>
        <taxon>Eukaryota</taxon>
        <taxon>Metazoa</taxon>
        <taxon>Ecdysozoa</taxon>
        <taxon>Nematoda</taxon>
        <taxon>Chromadorea</taxon>
        <taxon>Rhabditida</taxon>
        <taxon>Spirurina</taxon>
        <taxon>Oxyuridomorpha</taxon>
        <taxon>Oxyuroidea</taxon>
        <taxon>Oxyuridae</taxon>
        <taxon>Syphacia</taxon>
    </lineage>
</organism>
<keyword evidence="1" id="KW-0808">Transferase</keyword>
<feature type="domain" description="PH-like" evidence="3">
    <location>
        <begin position="110"/>
        <end position="314"/>
    </location>
</feature>
<dbReference type="GO" id="GO:0031380">
    <property type="term" value="C:nuclear RNA-directed RNA polymerase complex"/>
    <property type="evidence" value="ECO:0007669"/>
    <property type="project" value="TreeGrafter"/>
</dbReference>
<dbReference type="InterPro" id="IPR057596">
    <property type="entry name" value="RDRP_core"/>
</dbReference>
<proteinExistence type="inferred from homology"/>
<dbReference type="GO" id="GO:0003968">
    <property type="term" value="F:RNA-directed RNA polymerase activity"/>
    <property type="evidence" value="ECO:0007669"/>
    <property type="project" value="UniProtKB-KW"/>
</dbReference>
<protein>
    <recommendedName>
        <fullName evidence="1">RNA-dependent RNA polymerase</fullName>
        <ecNumber evidence="1">2.7.7.48</ecNumber>
    </recommendedName>
</protein>
<reference evidence="5" key="1">
    <citation type="submission" date="2017-02" db="UniProtKB">
        <authorList>
            <consortium name="WormBaseParasite"/>
        </authorList>
    </citation>
    <scope>IDENTIFICATION</scope>
</reference>
<comment type="similarity">
    <text evidence="1">Belongs to the RdRP family.</text>
</comment>
<dbReference type="PANTHER" id="PTHR23079:SF57">
    <property type="entry name" value="RNA-DIRECTED RNA POLYMERASE"/>
    <property type="match status" value="1"/>
</dbReference>
<dbReference type="WBParaSite" id="SMUV_0000073701-mRNA-1">
    <property type="protein sequence ID" value="SMUV_0000073701-mRNA-1"/>
    <property type="gene ID" value="SMUV_0000073701"/>
</dbReference>
<name>A0A0N5A9G0_9BILA</name>
<keyword evidence="1" id="KW-0696">RNA-directed RNA polymerase</keyword>
<comment type="catalytic activity">
    <reaction evidence="1">
        <text>RNA(n) + a ribonucleoside 5'-triphosphate = RNA(n+1) + diphosphate</text>
        <dbReference type="Rhea" id="RHEA:21248"/>
        <dbReference type="Rhea" id="RHEA-COMP:14527"/>
        <dbReference type="Rhea" id="RHEA-COMP:17342"/>
        <dbReference type="ChEBI" id="CHEBI:33019"/>
        <dbReference type="ChEBI" id="CHEBI:61557"/>
        <dbReference type="ChEBI" id="CHEBI:140395"/>
        <dbReference type="EC" id="2.7.7.48"/>
    </reaction>
</comment>
<evidence type="ECO:0000259" key="3">
    <source>
        <dbReference type="Pfam" id="PF25359"/>
    </source>
</evidence>
<dbReference type="Pfam" id="PF25359">
    <property type="entry name" value="PH_met_RdRP"/>
    <property type="match status" value="1"/>
</dbReference>
<dbReference type="EC" id="2.7.7.48" evidence="1"/>
<feature type="domain" description="RDRP core" evidence="2">
    <location>
        <begin position="474"/>
        <end position="781"/>
    </location>
</feature>